<dbReference type="RefSeq" id="WP_072742864.1">
    <property type="nucleotide sequence ID" value="NZ_FQXR01000002.1"/>
</dbReference>
<dbReference type="Gene3D" id="1.10.405.20">
    <property type="match status" value="1"/>
</dbReference>
<dbReference type="InterPro" id="IPR002937">
    <property type="entry name" value="Amino_oxidase"/>
</dbReference>
<dbReference type="PANTHER" id="PTHR42923:SF3">
    <property type="entry name" value="PROTOPORPHYRINOGEN OXIDASE"/>
    <property type="match status" value="1"/>
</dbReference>
<dbReference type="InterPro" id="IPR036188">
    <property type="entry name" value="FAD/NAD-bd_sf"/>
</dbReference>
<dbReference type="GO" id="GO:0016491">
    <property type="term" value="F:oxidoreductase activity"/>
    <property type="evidence" value="ECO:0007669"/>
    <property type="project" value="InterPro"/>
</dbReference>
<dbReference type="PRINTS" id="PR00419">
    <property type="entry name" value="ADXRDTASE"/>
</dbReference>
<gene>
    <name evidence="2" type="ORF">SAMN02745180_00408</name>
</gene>
<dbReference type="AlphaFoldDB" id="A0A1M5T9G7"/>
<dbReference type="Gene3D" id="3.50.50.60">
    <property type="entry name" value="FAD/NAD(P)-binding domain"/>
    <property type="match status" value="1"/>
</dbReference>
<name>A0A1M5T9G7_9FIRM</name>
<protein>
    <submittedName>
        <fullName evidence="2">Protoporphyrinogen oxidase</fullName>
    </submittedName>
</protein>
<dbReference type="EMBL" id="FQXR01000002">
    <property type="protein sequence ID" value="SHH47354.1"/>
    <property type="molecule type" value="Genomic_DNA"/>
</dbReference>
<sequence length="420" mass="48744">MSKDLNQKICIVGGGPSGISAAWYLQEKGYKDVTVLERLDRLGGKCNSPVYDGKHYEMGAIMGVPNYDETIKLMKVAGVEADGPKLDRKFYSERTGEEIMGISKEEMPEVKAQVEKLGQLLATKYKGYTDPGYLNVHPDMTETFYDFCMMNEVPLCMKIWINPYTAYGYGYFNLVPAAYVFKYLDFETMMHFVKKELITWADGTQTVWEKLALKLNRHPRMCTKIDKVVRKDDKVYVYTNMGKEEYDTIIFTSPLQDLHLYADTTEEEEHLFSKIKYEDYKVLAATVENYPEISGYIPGNMFESRAGHVMVYYDRWVNNPEQIITFYVLGNPQEKVDEADCKRLILEDAKLFGMNIKDVVMYKSWRYFPHVNSDELKNGWYNKVEGMQGERNTYYAGEVMSFGNIEESVCYSKFVVDRFF</sequence>
<keyword evidence="3" id="KW-1185">Reference proteome</keyword>
<dbReference type="PANTHER" id="PTHR42923">
    <property type="entry name" value="PROTOPORPHYRINOGEN OXIDASE"/>
    <property type="match status" value="1"/>
</dbReference>
<dbReference type="Proteomes" id="UP000184389">
    <property type="component" value="Unassembled WGS sequence"/>
</dbReference>
<reference evidence="2 3" key="1">
    <citation type="submission" date="2016-11" db="EMBL/GenBank/DDBJ databases">
        <authorList>
            <person name="Jaros S."/>
            <person name="Januszkiewicz K."/>
            <person name="Wedrychowicz H."/>
        </authorList>
    </citation>
    <scope>NUCLEOTIDE SEQUENCE [LARGE SCALE GENOMIC DNA]</scope>
    <source>
        <strain evidence="2 3">DSM 13106</strain>
    </source>
</reference>
<dbReference type="OrthoDB" id="25353at2"/>
<evidence type="ECO:0000259" key="1">
    <source>
        <dbReference type="Pfam" id="PF01593"/>
    </source>
</evidence>
<dbReference type="Pfam" id="PF01593">
    <property type="entry name" value="Amino_oxidase"/>
    <property type="match status" value="1"/>
</dbReference>
<accession>A0A1M5T9G7</accession>
<proteinExistence type="predicted"/>
<dbReference type="InterPro" id="IPR050464">
    <property type="entry name" value="Zeta_carotene_desat/Oxidored"/>
</dbReference>
<evidence type="ECO:0000313" key="2">
    <source>
        <dbReference type="EMBL" id="SHH47354.1"/>
    </source>
</evidence>
<feature type="domain" description="Amine oxidase" evidence="1">
    <location>
        <begin position="17"/>
        <end position="360"/>
    </location>
</feature>
<dbReference type="SUPFAM" id="SSF51905">
    <property type="entry name" value="FAD/NAD(P)-binding domain"/>
    <property type="match status" value="1"/>
</dbReference>
<dbReference type="STRING" id="1123281.SAMN02745180_00408"/>
<dbReference type="Gene3D" id="3.30.70.1990">
    <property type="match status" value="1"/>
</dbReference>
<evidence type="ECO:0000313" key="3">
    <source>
        <dbReference type="Proteomes" id="UP000184389"/>
    </source>
</evidence>
<organism evidence="2 3">
    <name type="scientific">Sporanaerobacter acetigenes DSM 13106</name>
    <dbReference type="NCBI Taxonomy" id="1123281"/>
    <lineage>
        <taxon>Bacteria</taxon>
        <taxon>Bacillati</taxon>
        <taxon>Bacillota</taxon>
        <taxon>Tissierellia</taxon>
        <taxon>Tissierellales</taxon>
        <taxon>Sporanaerobacteraceae</taxon>
        <taxon>Sporanaerobacter</taxon>
    </lineage>
</organism>